<sequence>MRLGAWMRKRDTPFIPQRVNIPLNFDSKGRYIATVTMSPGNGQQSFNFTMSTSTGLTYVAGTQCATCSGVNLYNQTESTTAQSFSSASHVPLFGQSTGAFVIKESCELKTANGSQWSYPNQTIIVINDQSTSQFAQDSNIQIGSGLDGLIGLGTNRLPPSSLGNSSTFAAGFADSVFGQYLARNPIVVNFTFGMSLNPPLNMVRGNNTSSTPVSGASSSAGVLHWLQPDPTAYDTSQVSWVTVNNSSAGFTPTDSTGSSGAGDWFVGLDGWVMNSGDDQLANTKSVVATVDPMYTDMYLPADQAKLIHEAIPGSNFRPDLSSLGPLSEAWTIPCDATFSFGLVVGSQTFTLNPDNLIITQPDGTCISGIEGWTDSTQTTYLFGARFLSTIYLFLAALIIRIFNIPRDGADQVGFAPRSSSSSKSNHIGAIVGGAIGGAALLIIVAFTIFFFVYRHRRQAYRVTAAQYDDSQGLEKIYDVQPFSLGTPTTVQFPPGPESTAGSLYTTSPHAGLSFIQEEAHVDIAPPSYETSEAQIGGSSSSSPTFQNDKSGSYTANLQPGPLPHHTPLTPVHEVGISAGIY</sequence>
<accession>A0A4S4KA26</accession>
<comment type="caution">
    <text evidence="4">The sequence shown here is derived from an EMBL/GenBank/DDBJ whole genome shotgun (WGS) entry which is preliminary data.</text>
</comment>
<keyword evidence="2" id="KW-0472">Membrane</keyword>
<keyword evidence="2" id="KW-1133">Transmembrane helix</keyword>
<protein>
    <recommendedName>
        <fullName evidence="3">Peptidase A1 domain-containing protein</fullName>
    </recommendedName>
</protein>
<evidence type="ECO:0000256" key="2">
    <source>
        <dbReference type="SAM" id="Phobius"/>
    </source>
</evidence>
<reference evidence="4 5" key="1">
    <citation type="submission" date="2019-02" db="EMBL/GenBank/DDBJ databases">
        <title>Genome sequencing of the rare red list fungi Phlebia centrifuga.</title>
        <authorList>
            <person name="Buettner E."/>
            <person name="Kellner H."/>
        </authorList>
    </citation>
    <scope>NUCLEOTIDE SEQUENCE [LARGE SCALE GENOMIC DNA]</scope>
    <source>
        <strain evidence="4 5">DSM 108282</strain>
    </source>
</reference>
<feature type="region of interest" description="Disordered" evidence="1">
    <location>
        <begin position="529"/>
        <end position="570"/>
    </location>
</feature>
<evidence type="ECO:0000313" key="4">
    <source>
        <dbReference type="EMBL" id="THG94796.1"/>
    </source>
</evidence>
<evidence type="ECO:0000313" key="5">
    <source>
        <dbReference type="Proteomes" id="UP000309038"/>
    </source>
</evidence>
<dbReference type="SUPFAM" id="SSF50630">
    <property type="entry name" value="Acid proteases"/>
    <property type="match status" value="1"/>
</dbReference>
<feature type="transmembrane region" description="Helical" evidence="2">
    <location>
        <begin position="427"/>
        <end position="453"/>
    </location>
</feature>
<feature type="compositionally biased region" description="Polar residues" evidence="1">
    <location>
        <begin position="543"/>
        <end position="557"/>
    </location>
</feature>
<feature type="domain" description="Peptidase A1" evidence="3">
    <location>
        <begin position="33"/>
        <end position="415"/>
    </location>
</feature>
<keyword evidence="5" id="KW-1185">Reference proteome</keyword>
<evidence type="ECO:0000259" key="3">
    <source>
        <dbReference type="PROSITE" id="PS51767"/>
    </source>
</evidence>
<dbReference type="Gene3D" id="2.40.70.10">
    <property type="entry name" value="Acid Proteases"/>
    <property type="match status" value="2"/>
</dbReference>
<dbReference type="EMBL" id="SGPJ01000395">
    <property type="protein sequence ID" value="THG94796.1"/>
    <property type="molecule type" value="Genomic_DNA"/>
</dbReference>
<proteinExistence type="predicted"/>
<dbReference type="InterPro" id="IPR021109">
    <property type="entry name" value="Peptidase_aspartic_dom_sf"/>
</dbReference>
<dbReference type="PROSITE" id="PS51767">
    <property type="entry name" value="PEPTIDASE_A1"/>
    <property type="match status" value="1"/>
</dbReference>
<gene>
    <name evidence="4" type="ORF">EW026_g6739</name>
</gene>
<name>A0A4S4KA26_9APHY</name>
<evidence type="ECO:0000256" key="1">
    <source>
        <dbReference type="SAM" id="MobiDB-lite"/>
    </source>
</evidence>
<keyword evidence="2" id="KW-0812">Transmembrane</keyword>
<organism evidence="4 5">
    <name type="scientific">Hermanssonia centrifuga</name>
    <dbReference type="NCBI Taxonomy" id="98765"/>
    <lineage>
        <taxon>Eukaryota</taxon>
        <taxon>Fungi</taxon>
        <taxon>Dikarya</taxon>
        <taxon>Basidiomycota</taxon>
        <taxon>Agaricomycotina</taxon>
        <taxon>Agaricomycetes</taxon>
        <taxon>Polyporales</taxon>
        <taxon>Meruliaceae</taxon>
        <taxon>Hermanssonia</taxon>
    </lineage>
</organism>
<feature type="transmembrane region" description="Helical" evidence="2">
    <location>
        <begin position="382"/>
        <end position="402"/>
    </location>
</feature>
<dbReference type="Proteomes" id="UP000309038">
    <property type="component" value="Unassembled WGS sequence"/>
</dbReference>
<dbReference type="InterPro" id="IPR033121">
    <property type="entry name" value="PEPTIDASE_A1"/>
</dbReference>
<dbReference type="AlphaFoldDB" id="A0A4S4KA26"/>